<gene>
    <name evidence="2" type="ORF">OF850_18080</name>
</gene>
<protein>
    <submittedName>
        <fullName evidence="2">Uncharacterized protein</fullName>
    </submittedName>
</protein>
<sequence length="154" mass="16239">MIPADECEWESRCAWIAALVPALRRAPQALPIGWLGLVEDAAEQLAAAGLGDVLSHAHLREKFGGIDVAAKPAPEANPLCVKAAQAILAQLSDASRRTCARHGTPDGRLRTLGTWKVTRGERAWAEAQAHGRSTCTPSPGPLKAAVRGPQGTEP</sequence>
<dbReference type="Proteomes" id="UP001526430">
    <property type="component" value="Unassembled WGS sequence"/>
</dbReference>
<dbReference type="EMBL" id="JAPFQI010000018">
    <property type="protein sequence ID" value="MCW8087538.1"/>
    <property type="molecule type" value="Genomic_DNA"/>
</dbReference>
<organism evidence="2 3">
    <name type="scientific">Sabulicella glaciei</name>
    <dbReference type="NCBI Taxonomy" id="2984948"/>
    <lineage>
        <taxon>Bacteria</taxon>
        <taxon>Pseudomonadati</taxon>
        <taxon>Pseudomonadota</taxon>
        <taxon>Alphaproteobacteria</taxon>
        <taxon>Acetobacterales</taxon>
        <taxon>Acetobacteraceae</taxon>
        <taxon>Sabulicella</taxon>
    </lineage>
</organism>
<evidence type="ECO:0000313" key="2">
    <source>
        <dbReference type="EMBL" id="MCW8087538.1"/>
    </source>
</evidence>
<accession>A0ABT3NZH1</accession>
<proteinExistence type="predicted"/>
<name>A0ABT3NZH1_9PROT</name>
<reference evidence="2 3" key="1">
    <citation type="submission" date="2022-10" db="EMBL/GenBank/DDBJ databases">
        <title>Roseococcus glaciei nov., sp. nov., isolated from glacier.</title>
        <authorList>
            <person name="Liu Q."/>
            <person name="Xin Y.-H."/>
        </authorList>
    </citation>
    <scope>NUCLEOTIDE SEQUENCE [LARGE SCALE GENOMIC DNA]</scope>
    <source>
        <strain evidence="2 3">MDT2-1-1</strain>
    </source>
</reference>
<evidence type="ECO:0000313" key="3">
    <source>
        <dbReference type="Proteomes" id="UP001526430"/>
    </source>
</evidence>
<keyword evidence="3" id="KW-1185">Reference proteome</keyword>
<comment type="caution">
    <text evidence="2">The sequence shown here is derived from an EMBL/GenBank/DDBJ whole genome shotgun (WGS) entry which is preliminary data.</text>
</comment>
<dbReference type="RefSeq" id="WP_301591747.1">
    <property type="nucleotide sequence ID" value="NZ_JAPFQI010000018.1"/>
</dbReference>
<feature type="region of interest" description="Disordered" evidence="1">
    <location>
        <begin position="129"/>
        <end position="154"/>
    </location>
</feature>
<evidence type="ECO:0000256" key="1">
    <source>
        <dbReference type="SAM" id="MobiDB-lite"/>
    </source>
</evidence>